<dbReference type="PANTHER" id="PTHR19879">
    <property type="entry name" value="TRANSCRIPTION INITIATION FACTOR TFIID"/>
    <property type="match status" value="1"/>
</dbReference>
<reference evidence="6 7" key="1">
    <citation type="submission" date="2024-07" db="EMBL/GenBank/DDBJ databases">
        <title>Section-level genome sequencing and comparative genomics of Aspergillus sections Usti and Cavernicolus.</title>
        <authorList>
            <consortium name="Lawrence Berkeley National Laboratory"/>
            <person name="Nybo J.L."/>
            <person name="Vesth T.C."/>
            <person name="Theobald S."/>
            <person name="Frisvad J.C."/>
            <person name="Larsen T.O."/>
            <person name="Kjaerboelling I."/>
            <person name="Rothschild-Mancinelli K."/>
            <person name="Lyhne E.K."/>
            <person name="Kogle M.E."/>
            <person name="Barry K."/>
            <person name="Clum A."/>
            <person name="Na H."/>
            <person name="Ledsgaard L."/>
            <person name="Lin J."/>
            <person name="Lipzen A."/>
            <person name="Kuo A."/>
            <person name="Riley R."/>
            <person name="Mondo S."/>
            <person name="LaButti K."/>
            <person name="Haridas S."/>
            <person name="Pangalinan J."/>
            <person name="Salamov A.A."/>
            <person name="Simmons B.A."/>
            <person name="Magnuson J.K."/>
            <person name="Chen J."/>
            <person name="Drula E."/>
            <person name="Henrissat B."/>
            <person name="Wiebenga A."/>
            <person name="Lubbers R.J."/>
            <person name="Gomes A.C."/>
            <person name="Makela M.R."/>
            <person name="Stajich J."/>
            <person name="Grigoriev I.V."/>
            <person name="Mortensen U.H."/>
            <person name="De vries R.P."/>
            <person name="Baker S.E."/>
            <person name="Andersen M.R."/>
        </authorList>
    </citation>
    <scope>NUCLEOTIDE SEQUENCE [LARGE SCALE GENOMIC DNA]</scope>
    <source>
        <strain evidence="6 7">CBS 600.67</strain>
    </source>
</reference>
<keyword evidence="2" id="KW-0677">Repeat</keyword>
<name>A0ABR4IQC2_9EURO</name>
<dbReference type="InterPro" id="IPR031359">
    <property type="entry name" value="NACHT_N"/>
</dbReference>
<dbReference type="PROSITE" id="PS50294">
    <property type="entry name" value="WD_REPEATS_REGION"/>
    <property type="match status" value="6"/>
</dbReference>
<dbReference type="Proteomes" id="UP001610335">
    <property type="component" value="Unassembled WGS sequence"/>
</dbReference>
<evidence type="ECO:0000313" key="7">
    <source>
        <dbReference type="Proteomes" id="UP001610335"/>
    </source>
</evidence>
<dbReference type="InterPro" id="IPR015943">
    <property type="entry name" value="WD40/YVTN_repeat-like_dom_sf"/>
</dbReference>
<dbReference type="PANTHER" id="PTHR19879:SF9">
    <property type="entry name" value="TRANSCRIPTION INITIATION FACTOR TFIID SUBUNIT 5"/>
    <property type="match status" value="1"/>
</dbReference>
<dbReference type="InterPro" id="IPR020472">
    <property type="entry name" value="WD40_PAC1"/>
</dbReference>
<dbReference type="CDD" id="cd00200">
    <property type="entry name" value="WD40"/>
    <property type="match status" value="2"/>
</dbReference>
<dbReference type="PRINTS" id="PR00320">
    <property type="entry name" value="GPROTEINBRPT"/>
</dbReference>
<dbReference type="InterPro" id="IPR018391">
    <property type="entry name" value="PQQ_b-propeller_rpt"/>
</dbReference>
<keyword evidence="1 3" id="KW-0853">WD repeat</keyword>
<feature type="repeat" description="WD" evidence="3">
    <location>
        <begin position="785"/>
        <end position="826"/>
    </location>
</feature>
<dbReference type="Pfam" id="PF17100">
    <property type="entry name" value="NACHT_N"/>
    <property type="match status" value="1"/>
</dbReference>
<keyword evidence="4" id="KW-0175">Coiled coil</keyword>
<feature type="repeat" description="WD" evidence="3">
    <location>
        <begin position="1077"/>
        <end position="1118"/>
    </location>
</feature>
<feature type="repeat" description="WD" evidence="3">
    <location>
        <begin position="1120"/>
        <end position="1161"/>
    </location>
</feature>
<dbReference type="Pfam" id="PF00400">
    <property type="entry name" value="WD40"/>
    <property type="match status" value="9"/>
</dbReference>
<feature type="repeat" description="WD" evidence="3">
    <location>
        <begin position="869"/>
        <end position="909"/>
    </location>
</feature>
<gene>
    <name evidence="6" type="ORF">BDW59DRAFT_35926</name>
</gene>
<dbReference type="InterPro" id="IPR011044">
    <property type="entry name" value="Quino_amine_DH_bsu"/>
</dbReference>
<feature type="repeat" description="WD" evidence="3">
    <location>
        <begin position="743"/>
        <end position="784"/>
    </location>
</feature>
<dbReference type="PROSITE" id="PS00678">
    <property type="entry name" value="WD_REPEATS_1"/>
    <property type="match status" value="4"/>
</dbReference>
<dbReference type="InterPro" id="IPR019775">
    <property type="entry name" value="WD40_repeat_CS"/>
</dbReference>
<feature type="repeat" description="WD" evidence="3">
    <location>
        <begin position="1035"/>
        <end position="1067"/>
    </location>
</feature>
<dbReference type="Gene3D" id="2.130.10.10">
    <property type="entry name" value="YVTN repeat-like/Quinoprotein amine dehydrogenase"/>
    <property type="match status" value="4"/>
</dbReference>
<dbReference type="Gene3D" id="3.40.50.300">
    <property type="entry name" value="P-loop containing nucleotide triphosphate hydrolases"/>
    <property type="match status" value="1"/>
</dbReference>
<evidence type="ECO:0000259" key="5">
    <source>
        <dbReference type="PROSITE" id="PS50837"/>
    </source>
</evidence>
<dbReference type="InterPro" id="IPR007111">
    <property type="entry name" value="NACHT_NTPase"/>
</dbReference>
<dbReference type="SMART" id="SM00564">
    <property type="entry name" value="PQQ"/>
    <property type="match status" value="5"/>
</dbReference>
<evidence type="ECO:0000256" key="4">
    <source>
        <dbReference type="SAM" id="Coils"/>
    </source>
</evidence>
<feature type="coiled-coil region" evidence="4">
    <location>
        <begin position="139"/>
        <end position="166"/>
    </location>
</feature>
<protein>
    <submittedName>
        <fullName evidence="6">Quinon protein alcohol dehydrogenase-like superfamily</fullName>
    </submittedName>
</protein>
<feature type="repeat" description="WD" evidence="3">
    <location>
        <begin position="827"/>
        <end position="868"/>
    </location>
</feature>
<evidence type="ECO:0000256" key="1">
    <source>
        <dbReference type="ARBA" id="ARBA00022574"/>
    </source>
</evidence>
<dbReference type="PROSITE" id="PS50082">
    <property type="entry name" value="WD_REPEATS_2"/>
    <property type="match status" value="7"/>
</dbReference>
<evidence type="ECO:0000256" key="2">
    <source>
        <dbReference type="ARBA" id="ARBA00022737"/>
    </source>
</evidence>
<feature type="domain" description="NACHT" evidence="5">
    <location>
        <begin position="209"/>
        <end position="354"/>
    </location>
</feature>
<dbReference type="InterPro" id="IPR001680">
    <property type="entry name" value="WD40_rpt"/>
</dbReference>
<dbReference type="Pfam" id="PF24883">
    <property type="entry name" value="NPHP3_N"/>
    <property type="match status" value="1"/>
</dbReference>
<sequence>MLVNPTAETRANSEGVSYVVARMDWYCELSQLLLKESTVDGGMSVNLRSKLEGQIVDLYSLLLSYLMKSVCSCYQNRVVKYFQNAIKLNDWEGSLKDIQDAENLVAQDATQYNTQQIRSDLEQLVSVAHDRQTKLLSNIQKAVQDQAALQVEMRREEEDNNMLKDLCLTDPRDDMDRIEQTKDKLLEGSSDWIFDREDFKNWIDGDEATIYWIKGEPGKGKTMLLIGIIKQMLQISSATGLVSFFFCQNTDPDLNNATAVLRGLIYQLAMQDRSLLSYIRGAYDSRGQSLLDDRNAFFALSKILSKMLDDPDLPEVYLIIDALDECQTDLDQLLELLTRHISSSRLRCLVSSRPRSEIRNMLANSNDYAQLDLGEDAIEEVTEVVEEYIDHEVEDLAKQKNYNDKLQKEVKDYLLLHADGTFLWVSLVCKQLRKTLLWKTPTVLKTFPSGLHALYERMMEEVYRSDKESLETVDYCRRILAAVTVAHRPLDLDDLGLVANLPPELTEDSAALEEVVDLCGNFLTVREDTIYFVHHSAKEYLSAHTDKNLFREGHIAVHSGIVSRALEGMSATLCRDIWDLRDPGCSIDDIDPPEPNPLQRIGYACVYWIEHICELDTQSQHHLGLCDNGDVDLFFREHFLHWLEALSLLESIQSAEQMIGKLENFLQQNANNTADLLLTVQDMKHFVEHHQYVMKNTPLQMYISLIFSPTSSRVRSQFEDQVPSWIRRRPLMKENWNLHLHPVNNSTDWTFSLAFFADQQTLVAGCNDGTIEIWNAKARVAERVLRGHSDTVWSVDISPDGTKLASGSEDKTVRIWNVLTGSVMKTLEGHADGVRAVKFSPNGEMVISGSYDETVRIWDVQTGDLQHTLTGHTGRIYSVVFLTDAHVASCGSDETIRVWDGNTGGSRNVLEPDIGGIYALCALADGETLAIGAARGVQIWHSKRGELLRTLAQYTEDVHPTSVAFSAIGLHLAAGFVDGFVRIWNPETGILQQTLQVGDPVLGIAISNDGQMVALTSAVIMHIWDTDIKQTQSSLTGHASSIGPLQVSPCHRWIVTGARDGTVGLWDGASGLIVQMLQGHGSGIWSLEFSRDGRRIASASNDSTVRIWDLETGGTIVHVLVGHTNPLTSAVFSDDGRNIVSGARDNTIRIWNTDTGRLVRTIETPCSFVVACSPDGRLIASGSTAGEVEIRDAKTGELRHSLVGSERTVWSLTFTPDGKYLASSNEGTIQIYSVESGTLQQTLETGTAQSLRFSEDRSRLFTNLGCIKLDWSLTQESSVNPTWMGYRLDGSKEWVLWNGKRLLRVPLQCPHPYHMVADQMIVVGYEQGRIVILEFHDNISPFGQQ</sequence>
<dbReference type="SUPFAM" id="SSF52540">
    <property type="entry name" value="P-loop containing nucleoside triphosphate hydrolases"/>
    <property type="match status" value="1"/>
</dbReference>
<comment type="caution">
    <text evidence="6">The sequence shown here is derived from an EMBL/GenBank/DDBJ whole genome shotgun (WGS) entry which is preliminary data.</text>
</comment>
<dbReference type="InterPro" id="IPR011047">
    <property type="entry name" value="Quinoprotein_ADH-like_sf"/>
</dbReference>
<evidence type="ECO:0000313" key="6">
    <source>
        <dbReference type="EMBL" id="KAL2829454.1"/>
    </source>
</evidence>
<dbReference type="SMART" id="SM00320">
    <property type="entry name" value="WD40"/>
    <property type="match status" value="12"/>
</dbReference>
<keyword evidence="7" id="KW-1185">Reference proteome</keyword>
<dbReference type="InterPro" id="IPR056884">
    <property type="entry name" value="NPHP3-like_N"/>
</dbReference>
<proteinExistence type="predicted"/>
<dbReference type="PROSITE" id="PS50837">
    <property type="entry name" value="NACHT"/>
    <property type="match status" value="1"/>
</dbReference>
<organism evidence="6 7">
    <name type="scientific">Aspergillus cavernicola</name>
    <dbReference type="NCBI Taxonomy" id="176166"/>
    <lineage>
        <taxon>Eukaryota</taxon>
        <taxon>Fungi</taxon>
        <taxon>Dikarya</taxon>
        <taxon>Ascomycota</taxon>
        <taxon>Pezizomycotina</taxon>
        <taxon>Eurotiomycetes</taxon>
        <taxon>Eurotiomycetidae</taxon>
        <taxon>Eurotiales</taxon>
        <taxon>Aspergillaceae</taxon>
        <taxon>Aspergillus</taxon>
        <taxon>Aspergillus subgen. Nidulantes</taxon>
    </lineage>
</organism>
<dbReference type="SUPFAM" id="SSF50969">
    <property type="entry name" value="YVTN repeat-like/Quinoprotein amine dehydrogenase"/>
    <property type="match status" value="1"/>
</dbReference>
<accession>A0ABR4IQC2</accession>
<dbReference type="EMBL" id="JBFXLS010000016">
    <property type="protein sequence ID" value="KAL2829454.1"/>
    <property type="molecule type" value="Genomic_DNA"/>
</dbReference>
<dbReference type="InterPro" id="IPR027417">
    <property type="entry name" value="P-loop_NTPase"/>
</dbReference>
<evidence type="ECO:0000256" key="3">
    <source>
        <dbReference type="PROSITE-ProRule" id="PRU00221"/>
    </source>
</evidence>
<dbReference type="SUPFAM" id="SSF50998">
    <property type="entry name" value="Quinoprotein alcohol dehydrogenase-like"/>
    <property type="match status" value="1"/>
</dbReference>